<organism evidence="1 2">
    <name type="scientific">Maribellus luteus</name>
    <dbReference type="NCBI Taxonomy" id="2305463"/>
    <lineage>
        <taxon>Bacteria</taxon>
        <taxon>Pseudomonadati</taxon>
        <taxon>Bacteroidota</taxon>
        <taxon>Bacteroidia</taxon>
        <taxon>Marinilabiliales</taxon>
        <taxon>Prolixibacteraceae</taxon>
        <taxon>Maribellus</taxon>
    </lineage>
</organism>
<dbReference type="RefSeq" id="WP_119439248.1">
    <property type="nucleotide sequence ID" value="NZ_QWGR01000012.1"/>
</dbReference>
<sequence>MAGCGKDILLTREGTEQTQRFSEMLDPSWVKLNNFGLNEWMKFAWNFAAHLQYYGVDDDKVSSGNWQDFFFTKEELETFLKKVEDGQEITPHLALFVTFVKLLEVTQKHFNSLTQSHLDFYFNRVLKIEKQAAVGDQVHILFELAKNAVDEKIAAKTQLDAGKDATGKKLIYRTKEELIANQTVVAQLKSVYNDHEFSKIKAAEVANSFDGLGEDFPNKEIKWWPFGYFEPAPKDGDPDLREYPELADAKVGFAVSGEILELQEGERDVLIQFKFDTNLPASISRDELEANLEVFCTGEKGWIGPLEILEQSGGEDEDPVSFSSGVKSGDLKTLNILFRVPKEEEAVVKYDAKVHAEHFNASFPVCRVLFRTADPDAHQLYRELITKELISASVSVYVKGIESLSLSNDFGDINAAKPFYPFTTQPVKKSKFNINYPELFKKKWGDLHVKIDWKNTPDAFKEWYAAYRKSFKFQMTSLDYSNQIFSKAYIDSLIAPTPVGIGKVVGMAKFNFSNLIISSDEDFTAAVEIFQNEDWEFVADKKEIPLFDTKEDDGAFSMNFDVSNPESDDDKTGPIRLSLIQPFLHDMFPRLYAVAMSSEDKNILIPNEPYTPFVEKITLNYTAKAELKPSGESYDIEDFDLFHEHPFGQAKESITGKLSNKIMAKQEASKLRAVPNYCKGGELYIGLENAQKQQIVSLLIQVLEGSENPEAESFVGKQKVEWWMLCNNDWKQLDTTAIIANETDNLLKSGILKFTVPKEATNDNTLLPAGYMWLKARIHKKYNAVSKAIGIHAQAVVAAFSDNGNDLAHLKNGLPGDTISKMIFRIPKVKSLSQPYSSFEGTPEESDADYYRRVSERLRHKNRAISLWDYEHLVLQNFPEIHKVKCLNHTCSKIVNKQRKTRYLAPGSVVVVVVPDIVNKNVFDIYQPRVSKATLNNIENYLKKLNSPLINTVVINPEYEEVKVVLKVQFNTGFDNVYYKKILKEDLTKLLSPWAFDTTAKIRFGLSLHKSVVINYVEKLAYVDFVSDVKLFQKIAGTEEEVKVAVPSSPETILVSSKAHVVDDLINDCSKNEIEPAEKCQS</sequence>
<dbReference type="EMBL" id="QWGR01000012">
    <property type="protein sequence ID" value="RIJ46702.1"/>
    <property type="molecule type" value="Genomic_DNA"/>
</dbReference>
<evidence type="ECO:0000313" key="1">
    <source>
        <dbReference type="EMBL" id="RIJ46702.1"/>
    </source>
</evidence>
<reference evidence="1 2" key="1">
    <citation type="submission" date="2018-08" db="EMBL/GenBank/DDBJ databases">
        <title>Pallidiluteibacterium maritimus gen. nov., sp. nov., isolated from coastal sediment.</title>
        <authorList>
            <person name="Zhou L.Y."/>
        </authorList>
    </citation>
    <scope>NUCLEOTIDE SEQUENCE [LARGE SCALE GENOMIC DNA]</scope>
    <source>
        <strain evidence="1 2">XSD2</strain>
    </source>
</reference>
<protein>
    <submittedName>
        <fullName evidence="1">Phage baseplate protein</fullName>
    </submittedName>
</protein>
<dbReference type="OrthoDB" id="9762853at2"/>
<name>A0A399SVM9_9BACT</name>
<gene>
    <name evidence="1" type="ORF">D1614_17365</name>
</gene>
<dbReference type="AlphaFoldDB" id="A0A399SVM9"/>
<proteinExistence type="predicted"/>
<accession>A0A399SVM9</accession>
<comment type="caution">
    <text evidence="1">The sequence shown here is derived from an EMBL/GenBank/DDBJ whole genome shotgun (WGS) entry which is preliminary data.</text>
</comment>
<keyword evidence="2" id="KW-1185">Reference proteome</keyword>
<evidence type="ECO:0000313" key="2">
    <source>
        <dbReference type="Proteomes" id="UP000265926"/>
    </source>
</evidence>
<dbReference type="Proteomes" id="UP000265926">
    <property type="component" value="Unassembled WGS sequence"/>
</dbReference>